<comment type="subunit">
    <text evidence="3">Part of the RNA polymerase complex.</text>
</comment>
<dbReference type="RefSeq" id="WP_096206406.1">
    <property type="nucleotide sequence ID" value="NZ_FZMP01000196.1"/>
</dbReference>
<organism evidence="5 6">
    <name type="scientific">Candidatus Methanoperedens nitratireducens</name>
    <dbReference type="NCBI Taxonomy" id="1392998"/>
    <lineage>
        <taxon>Archaea</taxon>
        <taxon>Methanobacteriati</taxon>
        <taxon>Methanobacteriota</taxon>
        <taxon>Stenosarchaea group</taxon>
        <taxon>Methanomicrobia</taxon>
        <taxon>Methanosarcinales</taxon>
        <taxon>ANME-2 cluster</taxon>
        <taxon>Candidatus Methanoperedentaceae</taxon>
        <taxon>Candidatus Methanoperedens</taxon>
    </lineage>
</organism>
<evidence type="ECO:0000313" key="6">
    <source>
        <dbReference type="Proteomes" id="UP000218615"/>
    </source>
</evidence>
<dbReference type="GO" id="GO:0006362">
    <property type="term" value="P:transcription elongation by RNA polymerase I"/>
    <property type="evidence" value="ECO:0007669"/>
    <property type="project" value="TreeGrafter"/>
</dbReference>
<dbReference type="SUPFAM" id="SSF55287">
    <property type="entry name" value="RPB5-like RNA polymerase subunit"/>
    <property type="match status" value="1"/>
</dbReference>
<dbReference type="PANTHER" id="PTHR10535">
    <property type="entry name" value="DNA-DIRECTED RNA POLYMERASES I, II, AND III SUBUNIT RPABC1"/>
    <property type="match status" value="1"/>
</dbReference>
<evidence type="ECO:0000259" key="4">
    <source>
        <dbReference type="Pfam" id="PF01191"/>
    </source>
</evidence>
<evidence type="ECO:0000313" key="5">
    <source>
        <dbReference type="EMBL" id="SNQ61762.1"/>
    </source>
</evidence>
<keyword evidence="2 3" id="KW-0804">Transcription</keyword>
<comment type="similarity">
    <text evidence="3">Belongs to the archaeal Rpo5/eukaryotic RPB5 RNA polymerase subunit family.</text>
</comment>
<dbReference type="Proteomes" id="UP000218615">
    <property type="component" value="Unassembled WGS sequence"/>
</dbReference>
<dbReference type="NCBIfam" id="NF007129">
    <property type="entry name" value="PRK09570.1"/>
    <property type="match status" value="1"/>
</dbReference>
<dbReference type="InterPro" id="IPR000783">
    <property type="entry name" value="RNA_pol_subH/Rpb5_C"/>
</dbReference>
<comment type="function">
    <text evidence="3">DNA-dependent RNA polymerase (RNAP) catalyzes the transcription of DNA into RNA using the four ribonucleoside triphosphates as substrates.</text>
</comment>
<gene>
    <name evidence="3 5" type="primary">rpoH</name>
    <name evidence="3" type="synonym">rpo5</name>
    <name evidence="5" type="ORF">MNV_50021</name>
</gene>
<dbReference type="GO" id="GO:0003899">
    <property type="term" value="F:DNA-directed RNA polymerase activity"/>
    <property type="evidence" value="ECO:0007669"/>
    <property type="project" value="UniProtKB-UniRule"/>
</dbReference>
<dbReference type="PANTHER" id="PTHR10535:SF0">
    <property type="entry name" value="DNA-DIRECTED RNA POLYMERASES I, II, AND III SUBUNIT RPABC1"/>
    <property type="match status" value="1"/>
</dbReference>
<comment type="catalytic activity">
    <reaction evidence="3">
        <text>RNA(n) + a ribonucleoside 5'-triphosphate = RNA(n+1) + diphosphate</text>
        <dbReference type="Rhea" id="RHEA:21248"/>
        <dbReference type="Rhea" id="RHEA-COMP:14527"/>
        <dbReference type="Rhea" id="RHEA-COMP:17342"/>
        <dbReference type="ChEBI" id="CHEBI:33019"/>
        <dbReference type="ChEBI" id="CHEBI:61557"/>
        <dbReference type="ChEBI" id="CHEBI:140395"/>
        <dbReference type="EC" id="2.7.7.6"/>
    </reaction>
</comment>
<dbReference type="HAMAP" id="MF_00025">
    <property type="entry name" value="RNApol_Rpo5_RPB5"/>
    <property type="match status" value="1"/>
</dbReference>
<dbReference type="GO" id="GO:0005737">
    <property type="term" value="C:cytoplasm"/>
    <property type="evidence" value="ECO:0007669"/>
    <property type="project" value="UniProtKB-SubCell"/>
</dbReference>
<dbReference type="Pfam" id="PF01191">
    <property type="entry name" value="RNA_pol_Rpb5_C"/>
    <property type="match status" value="1"/>
</dbReference>
<dbReference type="Gene3D" id="3.90.940.20">
    <property type="entry name" value="RPB5-like RNA polymerase subunit"/>
    <property type="match status" value="1"/>
</dbReference>
<dbReference type="STRING" id="1392998.ANME2D_01164"/>
<comment type="subcellular location">
    <subcellularLocation>
        <location evidence="3">Cytoplasm</location>
    </subcellularLocation>
</comment>
<keyword evidence="3" id="KW-0963">Cytoplasm</keyword>
<dbReference type="OrthoDB" id="30537at2157"/>
<evidence type="ECO:0000256" key="2">
    <source>
        <dbReference type="ARBA" id="ARBA00023163"/>
    </source>
</evidence>
<evidence type="ECO:0000256" key="1">
    <source>
        <dbReference type="ARBA" id="ARBA00022478"/>
    </source>
</evidence>
<keyword evidence="6" id="KW-1185">Reference proteome</keyword>
<keyword evidence="3 5" id="KW-0548">Nucleotidyltransferase</keyword>
<proteinExistence type="inferred from homology"/>
<dbReference type="GO" id="GO:0042797">
    <property type="term" value="P:tRNA transcription by RNA polymerase III"/>
    <property type="evidence" value="ECO:0007669"/>
    <property type="project" value="TreeGrafter"/>
</dbReference>
<evidence type="ECO:0000256" key="3">
    <source>
        <dbReference type="HAMAP-Rule" id="MF_00025"/>
    </source>
</evidence>
<dbReference type="GO" id="GO:0003677">
    <property type="term" value="F:DNA binding"/>
    <property type="evidence" value="ECO:0007669"/>
    <property type="project" value="InterPro"/>
</dbReference>
<feature type="domain" description="RNA polymerase subunit H/Rpb5 C-terminal" evidence="4">
    <location>
        <begin position="11"/>
        <end position="83"/>
    </location>
</feature>
<dbReference type="InterPro" id="IPR035913">
    <property type="entry name" value="RPB5-like_sf"/>
</dbReference>
<dbReference type="EMBL" id="FZMP01000196">
    <property type="protein sequence ID" value="SNQ61762.1"/>
    <property type="molecule type" value="Genomic_DNA"/>
</dbReference>
<keyword evidence="3 5" id="KW-0808">Transferase</keyword>
<keyword evidence="1 3" id="KW-0240">DNA-directed RNA polymerase</keyword>
<dbReference type="InterPro" id="IPR014381">
    <property type="entry name" value="Arch_Rpo5/euc_Rpb5"/>
</dbReference>
<dbReference type="EC" id="2.7.7.6" evidence="3"/>
<protein>
    <recommendedName>
        <fullName evidence="3">DNA-directed RNA polymerase subunit Rpo5</fullName>
        <ecNumber evidence="3">2.7.7.6</ecNumber>
    </recommendedName>
    <alternativeName>
        <fullName evidence="3">DNA-directed RNA polymerase subunit H</fullName>
    </alternativeName>
</protein>
<reference evidence="6" key="1">
    <citation type="submission" date="2017-06" db="EMBL/GenBank/DDBJ databases">
        <authorList>
            <person name="Cremers G."/>
        </authorList>
    </citation>
    <scope>NUCLEOTIDE SEQUENCE [LARGE SCALE GENOMIC DNA]</scope>
</reference>
<dbReference type="AlphaFoldDB" id="A0A284VR64"/>
<sequence length="85" mass="9652">MKEKEQTERGFNPLGHKLVPRHEILEENDLTKILAEYKIEKEQMPKIRVSDPAAVAIKAKVGDVVRIIRDSPTAGKAIFYRLVIA</sequence>
<dbReference type="GO" id="GO:0006366">
    <property type="term" value="P:transcription by RNA polymerase II"/>
    <property type="evidence" value="ECO:0007669"/>
    <property type="project" value="TreeGrafter"/>
</dbReference>
<name>A0A284VR64_9EURY</name>
<accession>A0A284VR64</accession>
<dbReference type="GO" id="GO:0000428">
    <property type="term" value="C:DNA-directed RNA polymerase complex"/>
    <property type="evidence" value="ECO:0007669"/>
    <property type="project" value="UniProtKB-KW"/>
</dbReference>